<dbReference type="Gene3D" id="3.40.50.720">
    <property type="entry name" value="NAD(P)-binding Rossmann-like Domain"/>
    <property type="match status" value="1"/>
</dbReference>
<dbReference type="InterPro" id="IPR005097">
    <property type="entry name" value="Sacchrp_dh_NADP-bd"/>
</dbReference>
<dbReference type="AlphaFoldDB" id="A0A0R2PPF8"/>
<sequence>MQKDIDIIIYGATGFTGQLCVKYFQSLNTEVKWAMAGRNHEKLQQVAQDHSVAVEILIADSDDEVALDILTSRAKVILSTTGPFHRYGSKLVASCVKNSAHYVDITGENFWVKSLIAKHHEEASAKGIRIIPSCGYDSIPSDLGTFYSAKKINKPIKRIESFHSFQGGASGGTLETMFAMGDLDLGDDLLDPYLLNPEGSYTQEQKDQSADRVGIAKKNEINAWSGPFIMAAANTRVVRRTEALLALRQESYGSNFTYQEYAFHKNWFSAFKSLMVTGISVLVLMSPLKRAVKPFLPKPGEGPSEAVQENGWFDCKYIAETEDGEKSVFHMHGKGDPGYKVTSKLVSECALCLIEDADSLPGGSEYGGVLTSAAGLGSSLVSRLSKAGIYFEGPL</sequence>
<comment type="caution">
    <text evidence="2">The sequence shown here is derived from an EMBL/GenBank/DDBJ whole genome shotgun (WGS) entry which is preliminary data.</text>
</comment>
<reference evidence="3" key="1">
    <citation type="submission" date="2015-10" db="EMBL/GenBank/DDBJ databases">
        <title>Metagenome-Assembled Genomes uncover a global brackish microbiome.</title>
        <authorList>
            <person name="Hugerth L.W."/>
            <person name="Larsson J."/>
            <person name="Alneberg J."/>
            <person name="Lindh M.V."/>
            <person name="Legrand C."/>
            <person name="Pinhassi J."/>
            <person name="Andersson A."/>
        </authorList>
    </citation>
    <scope>NUCLEOTIDE SEQUENCE [LARGE SCALE GENOMIC DNA]</scope>
</reference>
<organism evidence="2 3">
    <name type="scientific">SAR86 cluster bacterium BACL1 MAG-120920-bin57</name>
    <dbReference type="NCBI Taxonomy" id="1655571"/>
    <lineage>
        <taxon>Bacteria</taxon>
        <taxon>Pseudomonadati</taxon>
        <taxon>Pseudomonadota</taxon>
        <taxon>Gammaproteobacteria</taxon>
        <taxon>SAR86 cluster</taxon>
    </lineage>
</organism>
<name>A0A0R2PPF8_9GAMM</name>
<dbReference type="SUPFAM" id="SSF51735">
    <property type="entry name" value="NAD(P)-binding Rossmann-fold domains"/>
    <property type="match status" value="1"/>
</dbReference>
<dbReference type="PANTHER" id="PTHR12286">
    <property type="entry name" value="SACCHAROPINE DEHYDROGENASE-LIKE OXIDOREDUCTASE"/>
    <property type="match status" value="1"/>
</dbReference>
<dbReference type="InterPro" id="IPR051276">
    <property type="entry name" value="Saccharopine_DH-like_oxidrdct"/>
</dbReference>
<protein>
    <recommendedName>
        <fullName evidence="1">Saccharopine dehydrogenase NADP binding domain-containing protein</fullName>
    </recommendedName>
</protein>
<evidence type="ECO:0000313" key="3">
    <source>
        <dbReference type="Proteomes" id="UP000050874"/>
    </source>
</evidence>
<dbReference type="Proteomes" id="UP000050874">
    <property type="component" value="Unassembled WGS sequence"/>
</dbReference>
<gene>
    <name evidence="2" type="ORF">ABR63_02810</name>
</gene>
<evidence type="ECO:0000313" key="2">
    <source>
        <dbReference type="EMBL" id="KRO38690.1"/>
    </source>
</evidence>
<feature type="domain" description="Saccharopine dehydrogenase NADP binding" evidence="1">
    <location>
        <begin position="7"/>
        <end position="131"/>
    </location>
</feature>
<accession>A0A0R2PPF8</accession>
<dbReference type="InterPro" id="IPR036291">
    <property type="entry name" value="NAD(P)-bd_dom_sf"/>
</dbReference>
<dbReference type="EMBL" id="LIAV01000308">
    <property type="protein sequence ID" value="KRO38690.1"/>
    <property type="molecule type" value="Genomic_DNA"/>
</dbReference>
<proteinExistence type="predicted"/>
<dbReference type="PANTHER" id="PTHR12286:SF5">
    <property type="entry name" value="SACCHAROPINE DEHYDROGENASE-LIKE OXIDOREDUCTASE"/>
    <property type="match status" value="1"/>
</dbReference>
<dbReference type="Pfam" id="PF03435">
    <property type="entry name" value="Sacchrp_dh_NADP"/>
    <property type="match status" value="1"/>
</dbReference>
<dbReference type="GO" id="GO:0009247">
    <property type="term" value="P:glycolipid biosynthetic process"/>
    <property type="evidence" value="ECO:0007669"/>
    <property type="project" value="TreeGrafter"/>
</dbReference>
<dbReference type="GO" id="GO:0005886">
    <property type="term" value="C:plasma membrane"/>
    <property type="evidence" value="ECO:0007669"/>
    <property type="project" value="TreeGrafter"/>
</dbReference>
<evidence type="ECO:0000259" key="1">
    <source>
        <dbReference type="Pfam" id="PF03435"/>
    </source>
</evidence>